<sequence length="224" mass="24978">MDILAEIPKFPERQPSRSISERFQALFMKDSSVLYEDPYIQIGVKAEWRAHHGHMVLFLGNKNTAPLLSFKLSCCLPPIFKMELSLVLEAILPCAQVARCNAHLEVINLRSSRDFAVLDLSYKFGNDMPISIAAKEFFPQWISLPGSPLKLQEVVRGVRPLPLIEMANLFNGFRLTVCPGLDPNPNNLVLSTTFYLESTRAMLCPVGDPAQLPATISDVAKNHG</sequence>
<evidence type="ECO:0000313" key="5">
    <source>
        <dbReference type="EMBL" id="MED6167981.1"/>
    </source>
</evidence>
<name>A0ABU6V766_9FABA</name>
<proteinExistence type="predicted"/>
<protein>
    <submittedName>
        <fullName evidence="5">Uncharacterized protein</fullName>
    </submittedName>
</protein>
<dbReference type="InterPro" id="IPR013041">
    <property type="entry name" value="Clathrin_app_Ig-like_sf"/>
</dbReference>
<feature type="domain" description="Clathrin adaptor alpha/beta/gamma-adaptin appendage Ig-like subdomain" evidence="4">
    <location>
        <begin position="31"/>
        <end position="127"/>
    </location>
</feature>
<dbReference type="InterPro" id="IPR003164">
    <property type="entry name" value="Clathrin_a-adaptin_app_sub_C"/>
</dbReference>
<evidence type="ECO:0000256" key="1">
    <source>
        <dbReference type="ARBA" id="ARBA00022448"/>
    </source>
</evidence>
<evidence type="ECO:0000256" key="2">
    <source>
        <dbReference type="ARBA" id="ARBA00022927"/>
    </source>
</evidence>
<keyword evidence="2" id="KW-0653">Protein transport</keyword>
<dbReference type="InterPro" id="IPR012295">
    <property type="entry name" value="TBP_dom_sf"/>
</dbReference>
<dbReference type="InterPro" id="IPR008152">
    <property type="entry name" value="Clathrin_a/b/g-adaptin_app_Ig"/>
</dbReference>
<evidence type="ECO:0000313" key="6">
    <source>
        <dbReference type="Proteomes" id="UP001341840"/>
    </source>
</evidence>
<reference evidence="5 6" key="1">
    <citation type="journal article" date="2023" name="Plants (Basel)">
        <title>Bridging the Gap: Combining Genomics and Transcriptomics Approaches to Understand Stylosanthes scabra, an Orphan Legume from the Brazilian Caatinga.</title>
        <authorList>
            <person name="Ferreira-Neto J.R.C."/>
            <person name="da Silva M.D."/>
            <person name="Binneck E."/>
            <person name="de Melo N.F."/>
            <person name="da Silva R.H."/>
            <person name="de Melo A.L.T.M."/>
            <person name="Pandolfi V."/>
            <person name="Bustamante F.O."/>
            <person name="Brasileiro-Vidal A.C."/>
            <person name="Benko-Iseppon A.M."/>
        </authorList>
    </citation>
    <scope>NUCLEOTIDE SEQUENCE [LARGE SCALE GENOMIC DNA]</scope>
    <source>
        <tissue evidence="5">Leaves</tissue>
    </source>
</reference>
<dbReference type="Pfam" id="PF02883">
    <property type="entry name" value="Alpha_adaptinC2"/>
    <property type="match status" value="1"/>
</dbReference>
<accession>A0ABU6V766</accession>
<dbReference type="Pfam" id="PF02296">
    <property type="entry name" value="Alpha_adaptin_C"/>
    <property type="match status" value="1"/>
</dbReference>
<dbReference type="InterPro" id="IPR009028">
    <property type="entry name" value="Coatomer/calthrin_app_sub_C"/>
</dbReference>
<keyword evidence="1" id="KW-0813">Transport</keyword>
<dbReference type="SUPFAM" id="SSF55711">
    <property type="entry name" value="Subdomain of clathrin and coatomer appendage domain"/>
    <property type="match status" value="1"/>
</dbReference>
<comment type="caution">
    <text evidence="5">The sequence shown here is derived from an EMBL/GenBank/DDBJ whole genome shotgun (WGS) entry which is preliminary data.</text>
</comment>
<dbReference type="EMBL" id="JASCZI010151051">
    <property type="protein sequence ID" value="MED6167981.1"/>
    <property type="molecule type" value="Genomic_DNA"/>
</dbReference>
<dbReference type="Gene3D" id="3.30.310.10">
    <property type="entry name" value="TATA-Binding Protein"/>
    <property type="match status" value="1"/>
</dbReference>
<evidence type="ECO:0000259" key="4">
    <source>
        <dbReference type="Pfam" id="PF02883"/>
    </source>
</evidence>
<evidence type="ECO:0000259" key="3">
    <source>
        <dbReference type="Pfam" id="PF02296"/>
    </source>
</evidence>
<dbReference type="Proteomes" id="UP001341840">
    <property type="component" value="Unassembled WGS sequence"/>
</dbReference>
<organism evidence="5 6">
    <name type="scientific">Stylosanthes scabra</name>
    <dbReference type="NCBI Taxonomy" id="79078"/>
    <lineage>
        <taxon>Eukaryota</taxon>
        <taxon>Viridiplantae</taxon>
        <taxon>Streptophyta</taxon>
        <taxon>Embryophyta</taxon>
        <taxon>Tracheophyta</taxon>
        <taxon>Spermatophyta</taxon>
        <taxon>Magnoliopsida</taxon>
        <taxon>eudicotyledons</taxon>
        <taxon>Gunneridae</taxon>
        <taxon>Pentapetalae</taxon>
        <taxon>rosids</taxon>
        <taxon>fabids</taxon>
        <taxon>Fabales</taxon>
        <taxon>Fabaceae</taxon>
        <taxon>Papilionoideae</taxon>
        <taxon>50 kb inversion clade</taxon>
        <taxon>dalbergioids sensu lato</taxon>
        <taxon>Dalbergieae</taxon>
        <taxon>Pterocarpus clade</taxon>
        <taxon>Stylosanthes</taxon>
    </lineage>
</organism>
<dbReference type="Gene3D" id="2.60.40.1230">
    <property type="match status" value="1"/>
</dbReference>
<gene>
    <name evidence="5" type="ORF">PIB30_007648</name>
</gene>
<dbReference type="SUPFAM" id="SSF49348">
    <property type="entry name" value="Clathrin adaptor appendage domain"/>
    <property type="match status" value="1"/>
</dbReference>
<feature type="domain" description="Clathrin adaptor alpha-adaptin appendage C-terminal subdomain" evidence="3">
    <location>
        <begin position="130"/>
        <end position="199"/>
    </location>
</feature>
<keyword evidence="6" id="KW-1185">Reference proteome</keyword>